<feature type="transmembrane region" description="Helical" evidence="9">
    <location>
        <begin position="40"/>
        <end position="59"/>
    </location>
</feature>
<dbReference type="SMART" id="SM00387">
    <property type="entry name" value="HATPase_c"/>
    <property type="match status" value="1"/>
</dbReference>
<dbReference type="Gene3D" id="1.20.5.1930">
    <property type="match status" value="1"/>
</dbReference>
<reference evidence="11 12" key="1">
    <citation type="submission" date="2020-10" db="EMBL/GenBank/DDBJ databases">
        <title>Bacillus sp. HD4P25, an endophyte from a halophyte.</title>
        <authorList>
            <person name="Sun J.-Q."/>
        </authorList>
    </citation>
    <scope>NUCLEOTIDE SEQUENCE [LARGE SCALE GENOMIC DNA]</scope>
    <source>
        <strain evidence="11 12">YIM 93174</strain>
    </source>
</reference>
<evidence type="ECO:0000256" key="3">
    <source>
        <dbReference type="ARBA" id="ARBA00022553"/>
    </source>
</evidence>
<evidence type="ECO:0000259" key="10">
    <source>
        <dbReference type="PROSITE" id="PS50109"/>
    </source>
</evidence>
<keyword evidence="4" id="KW-0808">Transferase</keyword>
<evidence type="ECO:0000256" key="4">
    <source>
        <dbReference type="ARBA" id="ARBA00022679"/>
    </source>
</evidence>
<gene>
    <name evidence="11" type="ORF">IMZ08_07165</name>
</gene>
<dbReference type="CDD" id="cd16917">
    <property type="entry name" value="HATPase_UhpB-NarQ-NarX-like"/>
    <property type="match status" value="1"/>
</dbReference>
<organism evidence="11 12">
    <name type="scientific">Litchfieldia luteola</name>
    <dbReference type="NCBI Taxonomy" id="682179"/>
    <lineage>
        <taxon>Bacteria</taxon>
        <taxon>Bacillati</taxon>
        <taxon>Bacillota</taxon>
        <taxon>Bacilli</taxon>
        <taxon>Bacillales</taxon>
        <taxon>Bacillaceae</taxon>
        <taxon>Litchfieldia</taxon>
    </lineage>
</organism>
<keyword evidence="9" id="KW-0472">Membrane</keyword>
<dbReference type="RefSeq" id="WP_193535308.1">
    <property type="nucleotide sequence ID" value="NZ_JADCLJ010000018.1"/>
</dbReference>
<evidence type="ECO:0000256" key="6">
    <source>
        <dbReference type="ARBA" id="ARBA00022777"/>
    </source>
</evidence>
<dbReference type="EMBL" id="JADCLJ010000018">
    <property type="protein sequence ID" value="MBE4907832.1"/>
    <property type="molecule type" value="Genomic_DNA"/>
</dbReference>
<name>A0ABR9QH67_9BACI</name>
<keyword evidence="3" id="KW-0597">Phosphoprotein</keyword>
<keyword evidence="12" id="KW-1185">Reference proteome</keyword>
<dbReference type="Gene3D" id="3.30.565.10">
    <property type="entry name" value="Histidine kinase-like ATPase, C-terminal domain"/>
    <property type="match status" value="1"/>
</dbReference>
<dbReference type="Pfam" id="PF02518">
    <property type="entry name" value="HATPase_c"/>
    <property type="match status" value="1"/>
</dbReference>
<dbReference type="Proteomes" id="UP001516662">
    <property type="component" value="Unassembled WGS sequence"/>
</dbReference>
<dbReference type="PROSITE" id="PS50109">
    <property type="entry name" value="HIS_KIN"/>
    <property type="match status" value="1"/>
</dbReference>
<dbReference type="EC" id="2.7.13.3" evidence="2"/>
<feature type="transmembrane region" description="Helical" evidence="9">
    <location>
        <begin position="138"/>
        <end position="157"/>
    </location>
</feature>
<keyword evidence="6 11" id="KW-0418">Kinase</keyword>
<dbReference type="PANTHER" id="PTHR24421">
    <property type="entry name" value="NITRATE/NITRITE SENSOR PROTEIN NARX-RELATED"/>
    <property type="match status" value="1"/>
</dbReference>
<protein>
    <recommendedName>
        <fullName evidence="2">histidine kinase</fullName>
        <ecNumber evidence="2">2.7.13.3</ecNumber>
    </recommendedName>
</protein>
<evidence type="ECO:0000256" key="1">
    <source>
        <dbReference type="ARBA" id="ARBA00000085"/>
    </source>
</evidence>
<proteinExistence type="predicted"/>
<evidence type="ECO:0000256" key="8">
    <source>
        <dbReference type="ARBA" id="ARBA00023012"/>
    </source>
</evidence>
<dbReference type="InterPro" id="IPR050482">
    <property type="entry name" value="Sensor_HK_TwoCompSys"/>
</dbReference>
<evidence type="ECO:0000256" key="9">
    <source>
        <dbReference type="SAM" id="Phobius"/>
    </source>
</evidence>
<dbReference type="GO" id="GO:0016301">
    <property type="term" value="F:kinase activity"/>
    <property type="evidence" value="ECO:0007669"/>
    <property type="project" value="UniProtKB-KW"/>
</dbReference>
<evidence type="ECO:0000256" key="7">
    <source>
        <dbReference type="ARBA" id="ARBA00022840"/>
    </source>
</evidence>
<dbReference type="InterPro" id="IPR005467">
    <property type="entry name" value="His_kinase_dom"/>
</dbReference>
<evidence type="ECO:0000256" key="2">
    <source>
        <dbReference type="ARBA" id="ARBA00012438"/>
    </source>
</evidence>
<keyword evidence="8" id="KW-0902">Two-component regulatory system</keyword>
<keyword evidence="9" id="KW-0812">Transmembrane</keyword>
<keyword evidence="7" id="KW-0067">ATP-binding</keyword>
<dbReference type="SUPFAM" id="SSF55874">
    <property type="entry name" value="ATPase domain of HSP90 chaperone/DNA topoisomerase II/histidine kinase"/>
    <property type="match status" value="1"/>
</dbReference>
<sequence length="390" mass="44295">MKNILNDHGAYRALFYVRAIWVIIHLILLGYESEVRDTGLYTILLFCLVAGGIPQVIWMKTAGTKTWVYPVVELVASGIFFLYSSFTLDFYFSYLAIPAMCAAANIHSARLRIPLWIWFSIIPVIAMAMVLPLSSFNISLIEGFLFFGLGYIIWKVLDTQWKMQQLLTENEQQRQVLEQYAKQVEVITLLEERNRLSRELHDTVGHTLTSVIMGLDAVTYLIKEEPEEAIANINQLRKVSRKGLEEIRHQIHHIAPPDEGETLSNQLKEIAREFAVNSGTKIDFEILGNDMTVSLPISLALIRCLQESLTNAKRHGGASYISIHFTIERDYLLLVIEDNGKGMDHIEFGFGLTAMRERVESYQGELEIESSKNGGTKIICQLPLKKRKAG</sequence>
<feature type="transmembrane region" description="Helical" evidence="9">
    <location>
        <begin position="113"/>
        <end position="132"/>
    </location>
</feature>
<feature type="transmembrane region" description="Helical" evidence="9">
    <location>
        <begin position="9"/>
        <end position="28"/>
    </location>
</feature>
<keyword evidence="5" id="KW-0547">Nucleotide-binding</keyword>
<evidence type="ECO:0000313" key="11">
    <source>
        <dbReference type="EMBL" id="MBE4907832.1"/>
    </source>
</evidence>
<accession>A0ABR9QH67</accession>
<comment type="catalytic activity">
    <reaction evidence="1">
        <text>ATP + protein L-histidine = ADP + protein N-phospho-L-histidine.</text>
        <dbReference type="EC" id="2.7.13.3"/>
    </reaction>
</comment>
<dbReference type="InterPro" id="IPR003594">
    <property type="entry name" value="HATPase_dom"/>
</dbReference>
<comment type="caution">
    <text evidence="11">The sequence shown here is derived from an EMBL/GenBank/DDBJ whole genome shotgun (WGS) entry which is preliminary data.</text>
</comment>
<dbReference type="Pfam" id="PF07730">
    <property type="entry name" value="HisKA_3"/>
    <property type="match status" value="1"/>
</dbReference>
<feature type="domain" description="Histidine kinase" evidence="10">
    <location>
        <begin position="203"/>
        <end position="386"/>
    </location>
</feature>
<dbReference type="InterPro" id="IPR011712">
    <property type="entry name" value="Sig_transdc_His_kin_sub3_dim/P"/>
</dbReference>
<dbReference type="PANTHER" id="PTHR24421:SF10">
    <property type="entry name" value="NITRATE_NITRITE SENSOR PROTEIN NARQ"/>
    <property type="match status" value="1"/>
</dbReference>
<evidence type="ECO:0000256" key="5">
    <source>
        <dbReference type="ARBA" id="ARBA00022741"/>
    </source>
</evidence>
<evidence type="ECO:0000313" key="12">
    <source>
        <dbReference type="Proteomes" id="UP001516662"/>
    </source>
</evidence>
<dbReference type="InterPro" id="IPR036890">
    <property type="entry name" value="HATPase_C_sf"/>
</dbReference>
<keyword evidence="9" id="KW-1133">Transmembrane helix</keyword>